<dbReference type="Proteomes" id="UP000006251">
    <property type="component" value="Unassembled WGS sequence"/>
</dbReference>
<keyword evidence="9" id="KW-1185">Reference proteome</keyword>
<name>K6ZFP7_9ALTE</name>
<dbReference type="AlphaFoldDB" id="K6ZFP7"/>
<feature type="transmembrane region" description="Helical" evidence="7">
    <location>
        <begin position="41"/>
        <end position="60"/>
    </location>
</feature>
<feature type="transmembrane region" description="Helical" evidence="7">
    <location>
        <begin position="408"/>
        <end position="429"/>
    </location>
</feature>
<evidence type="ECO:0000256" key="6">
    <source>
        <dbReference type="ARBA" id="ARBA00023136"/>
    </source>
</evidence>
<keyword evidence="3" id="KW-1003">Cell membrane</keyword>
<dbReference type="GO" id="GO:0005886">
    <property type="term" value="C:plasma membrane"/>
    <property type="evidence" value="ECO:0007669"/>
    <property type="project" value="UniProtKB-SubCell"/>
</dbReference>
<evidence type="ECO:0000256" key="4">
    <source>
        <dbReference type="ARBA" id="ARBA00022692"/>
    </source>
</evidence>
<feature type="transmembrane region" description="Helical" evidence="7">
    <location>
        <begin position="145"/>
        <end position="170"/>
    </location>
</feature>
<feature type="transmembrane region" description="Helical" evidence="7">
    <location>
        <begin position="316"/>
        <end position="339"/>
    </location>
</feature>
<comment type="subcellular location">
    <subcellularLocation>
        <location evidence="1">Cell membrane</location>
        <topology evidence="1">Multi-pass membrane protein</topology>
    </subcellularLocation>
</comment>
<evidence type="ECO:0000256" key="7">
    <source>
        <dbReference type="SAM" id="Phobius"/>
    </source>
</evidence>
<dbReference type="OrthoDB" id="8538786at2"/>
<feature type="transmembrane region" description="Helical" evidence="7">
    <location>
        <begin position="205"/>
        <end position="223"/>
    </location>
</feature>
<evidence type="ECO:0000256" key="1">
    <source>
        <dbReference type="ARBA" id="ARBA00004651"/>
    </source>
</evidence>
<evidence type="ECO:0000313" key="8">
    <source>
        <dbReference type="EMBL" id="GAC29187.1"/>
    </source>
</evidence>
<organism evidence="8 9">
    <name type="scientific">Brumicola pallidula DSM 14239 = ACAM 615</name>
    <dbReference type="NCBI Taxonomy" id="1121922"/>
    <lineage>
        <taxon>Bacteria</taxon>
        <taxon>Pseudomonadati</taxon>
        <taxon>Pseudomonadota</taxon>
        <taxon>Gammaproteobacteria</taxon>
        <taxon>Alteromonadales</taxon>
        <taxon>Alteromonadaceae</taxon>
        <taxon>Brumicola</taxon>
    </lineage>
</organism>
<evidence type="ECO:0000256" key="3">
    <source>
        <dbReference type="ARBA" id="ARBA00022475"/>
    </source>
</evidence>
<feature type="transmembrane region" description="Helical" evidence="7">
    <location>
        <begin position="281"/>
        <end position="304"/>
    </location>
</feature>
<feature type="transmembrane region" description="Helical" evidence="7">
    <location>
        <begin position="112"/>
        <end position="133"/>
    </location>
</feature>
<evidence type="ECO:0000256" key="2">
    <source>
        <dbReference type="ARBA" id="ARBA00007430"/>
    </source>
</evidence>
<feature type="transmembrane region" description="Helical" evidence="7">
    <location>
        <begin position="81"/>
        <end position="106"/>
    </location>
</feature>
<keyword evidence="5 7" id="KW-1133">Transmembrane helix</keyword>
<dbReference type="PANTHER" id="PTHR30250">
    <property type="entry name" value="PST FAMILY PREDICTED COLANIC ACID TRANSPORTER"/>
    <property type="match status" value="1"/>
</dbReference>
<feature type="transmembrane region" description="Helical" evidence="7">
    <location>
        <begin position="12"/>
        <end position="35"/>
    </location>
</feature>
<evidence type="ECO:0000313" key="9">
    <source>
        <dbReference type="Proteomes" id="UP000006251"/>
    </source>
</evidence>
<keyword evidence="6 7" id="KW-0472">Membrane</keyword>
<feature type="transmembrane region" description="Helical" evidence="7">
    <location>
        <begin position="444"/>
        <end position="465"/>
    </location>
</feature>
<dbReference type="RefSeq" id="WP_006011788.1">
    <property type="nucleotide sequence ID" value="NZ_AUAV01000014.1"/>
</dbReference>
<dbReference type="Pfam" id="PF13440">
    <property type="entry name" value="Polysacc_synt_3"/>
    <property type="match status" value="1"/>
</dbReference>
<feature type="transmembrane region" description="Helical" evidence="7">
    <location>
        <begin position="378"/>
        <end position="396"/>
    </location>
</feature>
<evidence type="ECO:0000256" key="5">
    <source>
        <dbReference type="ARBA" id="ARBA00022989"/>
    </source>
</evidence>
<evidence type="ECO:0008006" key="10">
    <source>
        <dbReference type="Google" id="ProtNLM"/>
    </source>
</evidence>
<proteinExistence type="inferred from homology"/>
<comment type="caution">
    <text evidence="8">The sequence shown here is derived from an EMBL/GenBank/DDBJ whole genome shotgun (WGS) entry which is preliminary data.</text>
</comment>
<feature type="transmembrane region" description="Helical" evidence="7">
    <location>
        <begin position="351"/>
        <end position="372"/>
    </location>
</feature>
<dbReference type="InterPro" id="IPR050833">
    <property type="entry name" value="Poly_Biosynth_Transport"/>
</dbReference>
<dbReference type="STRING" id="1121922.GCA_000428905_02700"/>
<dbReference type="PANTHER" id="PTHR30250:SF10">
    <property type="entry name" value="LIPOPOLYSACCHARIDE BIOSYNTHESIS PROTEIN WZXC"/>
    <property type="match status" value="1"/>
</dbReference>
<reference evidence="9" key="1">
    <citation type="journal article" date="2014" name="Environ. Microbiol.">
        <title>Comparative genomics of the marine bacterial genus Glaciecola reveals the high degree of genomic diversity and genomic characteristic for cold adaptation.</title>
        <authorList>
            <person name="Qin Q.L."/>
            <person name="Xie B.B."/>
            <person name="Yu Y."/>
            <person name="Shu Y.L."/>
            <person name="Rong J.C."/>
            <person name="Zhang Y.J."/>
            <person name="Zhao D.L."/>
            <person name="Chen X.L."/>
            <person name="Zhang X.Y."/>
            <person name="Chen B."/>
            <person name="Zhou B.C."/>
            <person name="Zhang Y.Z."/>
        </authorList>
    </citation>
    <scope>NUCLEOTIDE SEQUENCE [LARGE SCALE GENOMIC DNA]</scope>
    <source>
        <strain evidence="9">ACAM 615</strain>
    </source>
</reference>
<protein>
    <recommendedName>
        <fullName evidence="10">Polysaccharide biosynthesis protein C-terminal domain-containing protein</fullName>
    </recommendedName>
</protein>
<gene>
    <name evidence="8" type="ORF">GPAL_2326</name>
</gene>
<sequence>MSLKRKTASGSIWNFLTTFAANIVDFAVFAILARLLSIEDFGLLALCLLVIELANIFTNVGVNQNLIQRYKWDNTFASSTFVFIGLLSLFISLLVGLVGAPLGLYLHSETAFYILLTLSIVPFLVGLQSVFAAKLEREFRNKRITVIRATSSIFSGLLAIVLAFTGFGIWSLVIARLWQSLMTLFGFFVFAHFRPTLTIKREHTLELYAFCLPLMWIAVLNYLNKKAANLYTGFILGTVDFALISVASKGYEVLSQSSISPINKMVVPVLSRVDEETRIDAFYKILGVTSIFVLPAFLGLGAIAPQFIELAFGEKFLPSASLLTITTSIILANVLVWFLPNLLISIAQTKAALRLNLINVSSILIVGIATVWFGVEVMLISITIASYLTVPLKVGVAQRHINIKLSMMIKIIAPAAISSCVMFMCIKLTASNLQLLTSSLPLELLFNIFIGGITYTLMLVIFFFNTSRKMVLEFKNIFNKN</sequence>
<dbReference type="EMBL" id="BAEQ01000042">
    <property type="protein sequence ID" value="GAC29187.1"/>
    <property type="molecule type" value="Genomic_DNA"/>
</dbReference>
<keyword evidence="4 7" id="KW-0812">Transmembrane</keyword>
<comment type="similarity">
    <text evidence="2">Belongs to the polysaccharide synthase family.</text>
</comment>
<accession>K6ZFP7</accession>